<feature type="domain" description="PPIase cyclophilin-type" evidence="5">
    <location>
        <begin position="1"/>
        <end position="166"/>
    </location>
</feature>
<dbReference type="Proteomes" id="UP000000759">
    <property type="component" value="Chromosome 5"/>
</dbReference>
<reference evidence="6 7" key="1">
    <citation type="journal article" date="2008" name="Nature">
        <title>The Phaeodactylum genome reveals the evolutionary history of diatom genomes.</title>
        <authorList>
            <person name="Bowler C."/>
            <person name="Allen A.E."/>
            <person name="Badger J.H."/>
            <person name="Grimwood J."/>
            <person name="Jabbari K."/>
            <person name="Kuo A."/>
            <person name="Maheswari U."/>
            <person name="Martens C."/>
            <person name="Maumus F."/>
            <person name="Otillar R.P."/>
            <person name="Rayko E."/>
            <person name="Salamov A."/>
            <person name="Vandepoele K."/>
            <person name="Beszteri B."/>
            <person name="Gruber A."/>
            <person name="Heijde M."/>
            <person name="Katinka M."/>
            <person name="Mock T."/>
            <person name="Valentin K."/>
            <person name="Verret F."/>
            <person name="Berges J.A."/>
            <person name="Brownlee C."/>
            <person name="Cadoret J.P."/>
            <person name="Chiovitti A."/>
            <person name="Choi C.J."/>
            <person name="Coesel S."/>
            <person name="De Martino A."/>
            <person name="Detter J.C."/>
            <person name="Durkin C."/>
            <person name="Falciatore A."/>
            <person name="Fournet J."/>
            <person name="Haruta M."/>
            <person name="Huysman M.J."/>
            <person name="Jenkins B.D."/>
            <person name="Jiroutova K."/>
            <person name="Jorgensen R.E."/>
            <person name="Joubert Y."/>
            <person name="Kaplan A."/>
            <person name="Kroger N."/>
            <person name="Kroth P.G."/>
            <person name="La Roche J."/>
            <person name="Lindquist E."/>
            <person name="Lommer M."/>
            <person name="Martin-Jezequel V."/>
            <person name="Lopez P.J."/>
            <person name="Lucas S."/>
            <person name="Mangogna M."/>
            <person name="McGinnis K."/>
            <person name="Medlin L.K."/>
            <person name="Montsant A."/>
            <person name="Oudot-Le Secq M.P."/>
            <person name="Napoli C."/>
            <person name="Obornik M."/>
            <person name="Parker M.S."/>
            <person name="Petit J.L."/>
            <person name="Porcel B.M."/>
            <person name="Poulsen N."/>
            <person name="Robison M."/>
            <person name="Rychlewski L."/>
            <person name="Rynearson T.A."/>
            <person name="Schmutz J."/>
            <person name="Shapiro H."/>
            <person name="Siaut M."/>
            <person name="Stanley M."/>
            <person name="Sussman M.R."/>
            <person name="Taylor A.R."/>
            <person name="Vardi A."/>
            <person name="von Dassow P."/>
            <person name="Vyverman W."/>
            <person name="Willis A."/>
            <person name="Wyrwicz L.S."/>
            <person name="Rokhsar D.S."/>
            <person name="Weissenbach J."/>
            <person name="Armbrust E.V."/>
            <person name="Green B.R."/>
            <person name="Van de Peer Y."/>
            <person name="Grigoriev I.V."/>
        </authorList>
    </citation>
    <scope>NUCLEOTIDE SEQUENCE [LARGE SCALE GENOMIC DNA]</scope>
    <source>
        <strain evidence="6 7">CCAP 1055/1</strain>
    </source>
</reference>
<sequence>NQDRVTVQLFADKTPLAAENFRSLCTGETPSLESSKPLCYRNSIVHRVVPNFCIQAGDFTNGDGTGGRSIYPTGLAYTDMWGKFKDEMPLLKHSRKGLLSMANNGPNQNGSQFFITLRALPHLNGKHVVFGEVIEGMNVVESVGSLATDAKQRPTDVTVLITDCGEI</sequence>
<dbReference type="RefSeq" id="XP_002178774.1">
    <property type="nucleotide sequence ID" value="XM_002178738.1"/>
</dbReference>
<comment type="catalytic activity">
    <reaction evidence="1 4">
        <text>[protein]-peptidylproline (omega=180) = [protein]-peptidylproline (omega=0)</text>
        <dbReference type="Rhea" id="RHEA:16237"/>
        <dbReference type="Rhea" id="RHEA-COMP:10747"/>
        <dbReference type="Rhea" id="RHEA-COMP:10748"/>
        <dbReference type="ChEBI" id="CHEBI:83833"/>
        <dbReference type="ChEBI" id="CHEBI:83834"/>
        <dbReference type="EC" id="5.2.1.8"/>
    </reaction>
</comment>
<dbReference type="PIRSF" id="PIRSF001467">
    <property type="entry name" value="Peptidylpro_ismrse"/>
    <property type="match status" value="1"/>
</dbReference>
<evidence type="ECO:0000256" key="3">
    <source>
        <dbReference type="ARBA" id="ARBA00023235"/>
    </source>
</evidence>
<name>B7FVW0_PHATC</name>
<comment type="function">
    <text evidence="4">PPIases accelerate the folding of proteins. It catalyzes the cis-trans isomerization of proline imidic peptide bonds in oligopeptides.</text>
</comment>
<dbReference type="GeneID" id="7199789"/>
<dbReference type="InterPro" id="IPR024936">
    <property type="entry name" value="Cyclophilin-type_PPIase"/>
</dbReference>
<keyword evidence="3 4" id="KW-0413">Isomerase</keyword>
<evidence type="ECO:0000256" key="4">
    <source>
        <dbReference type="RuleBase" id="RU363019"/>
    </source>
</evidence>
<dbReference type="AlphaFoldDB" id="B7FVW0"/>
<comment type="similarity">
    <text evidence="4">Belongs to the cyclophilin-type PPIase family.</text>
</comment>
<dbReference type="EMBL" id="CM000608">
    <property type="protein sequence ID" value="EEC49472.1"/>
    <property type="molecule type" value="Genomic_DNA"/>
</dbReference>
<dbReference type="GO" id="GO:0003755">
    <property type="term" value="F:peptidyl-prolyl cis-trans isomerase activity"/>
    <property type="evidence" value="ECO:0007669"/>
    <property type="project" value="UniProtKB-UniRule"/>
</dbReference>
<dbReference type="SUPFAM" id="SSF50891">
    <property type="entry name" value="Cyclophilin-like"/>
    <property type="match status" value="1"/>
</dbReference>
<dbReference type="EC" id="5.2.1.8" evidence="4"/>
<dbReference type="PANTHER" id="PTHR11071">
    <property type="entry name" value="PEPTIDYL-PROLYL CIS-TRANS ISOMERASE"/>
    <property type="match status" value="1"/>
</dbReference>
<dbReference type="eggNOG" id="KOG0865">
    <property type="taxonomic scope" value="Eukaryota"/>
</dbReference>
<dbReference type="PROSITE" id="PS50072">
    <property type="entry name" value="CSA_PPIASE_2"/>
    <property type="match status" value="1"/>
</dbReference>
<dbReference type="HOGENOM" id="CLU_454551_0_0_1"/>
<evidence type="ECO:0000256" key="1">
    <source>
        <dbReference type="ARBA" id="ARBA00000971"/>
    </source>
</evidence>
<dbReference type="STRING" id="556484.B7FVW0"/>
<evidence type="ECO:0000313" key="6">
    <source>
        <dbReference type="EMBL" id="EEC49472.1"/>
    </source>
</evidence>
<gene>
    <name evidence="6" type="ORF">PHATRDRAFT_11169</name>
</gene>
<dbReference type="PaxDb" id="2850-Phatr11169"/>
<dbReference type="PRINTS" id="PR00153">
    <property type="entry name" value="CSAPPISMRASE"/>
</dbReference>
<dbReference type="GO" id="GO:0005737">
    <property type="term" value="C:cytoplasm"/>
    <property type="evidence" value="ECO:0007669"/>
    <property type="project" value="TreeGrafter"/>
</dbReference>
<keyword evidence="7" id="KW-1185">Reference proteome</keyword>
<dbReference type="KEGG" id="pti:PHATRDRAFT_11169"/>
<reference evidence="7" key="2">
    <citation type="submission" date="2008-08" db="EMBL/GenBank/DDBJ databases">
        <authorList>
            <consortium name="Diatom Consortium"/>
            <person name="Grigoriev I."/>
            <person name="Grimwood J."/>
            <person name="Kuo A."/>
            <person name="Otillar R.P."/>
            <person name="Salamov A."/>
            <person name="Detter J.C."/>
            <person name="Lindquist E."/>
            <person name="Shapiro H."/>
            <person name="Lucas S."/>
            <person name="Glavina del Rio T."/>
            <person name="Pitluck S."/>
            <person name="Rokhsar D."/>
            <person name="Bowler C."/>
        </authorList>
    </citation>
    <scope>GENOME REANNOTATION</scope>
    <source>
        <strain evidence="7">CCAP 1055/1</strain>
    </source>
</reference>
<protein>
    <recommendedName>
        <fullName evidence="4">Peptidyl-prolyl cis-trans isomerase</fullName>
        <shortName evidence="4">PPIase</shortName>
        <ecNumber evidence="4">5.2.1.8</ecNumber>
    </recommendedName>
</protein>
<dbReference type="Gene3D" id="2.40.100.10">
    <property type="entry name" value="Cyclophilin-like"/>
    <property type="match status" value="1"/>
</dbReference>
<evidence type="ECO:0000259" key="5">
    <source>
        <dbReference type="PROSITE" id="PS50072"/>
    </source>
</evidence>
<organism evidence="6 7">
    <name type="scientific">Phaeodactylum tricornutum (strain CCAP 1055/1)</name>
    <dbReference type="NCBI Taxonomy" id="556484"/>
    <lineage>
        <taxon>Eukaryota</taxon>
        <taxon>Sar</taxon>
        <taxon>Stramenopiles</taxon>
        <taxon>Ochrophyta</taxon>
        <taxon>Bacillariophyta</taxon>
        <taxon>Bacillariophyceae</taxon>
        <taxon>Bacillariophycidae</taxon>
        <taxon>Naviculales</taxon>
        <taxon>Phaeodactylaceae</taxon>
        <taxon>Phaeodactylum</taxon>
    </lineage>
</organism>
<dbReference type="Pfam" id="PF00160">
    <property type="entry name" value="Pro_isomerase"/>
    <property type="match status" value="1"/>
</dbReference>
<dbReference type="InParanoid" id="B7FVW0"/>
<evidence type="ECO:0000313" key="7">
    <source>
        <dbReference type="Proteomes" id="UP000000759"/>
    </source>
</evidence>
<keyword evidence="2 4" id="KW-0697">Rotamase</keyword>
<dbReference type="InterPro" id="IPR002130">
    <property type="entry name" value="Cyclophilin-type_PPIase_dom"/>
</dbReference>
<evidence type="ECO:0000256" key="2">
    <source>
        <dbReference type="ARBA" id="ARBA00023110"/>
    </source>
</evidence>
<dbReference type="GO" id="GO:0016018">
    <property type="term" value="F:cyclosporin A binding"/>
    <property type="evidence" value="ECO:0007669"/>
    <property type="project" value="TreeGrafter"/>
</dbReference>
<dbReference type="GO" id="GO:0006457">
    <property type="term" value="P:protein folding"/>
    <property type="evidence" value="ECO:0007669"/>
    <property type="project" value="TreeGrafter"/>
</dbReference>
<feature type="non-terminal residue" evidence="6">
    <location>
        <position position="167"/>
    </location>
</feature>
<accession>B7FVW0</accession>
<dbReference type="FunFam" id="2.40.100.10:FF:000025">
    <property type="entry name" value="Peptidyl-prolyl cis-trans isomerase CYP19-2"/>
    <property type="match status" value="1"/>
</dbReference>
<proteinExistence type="inferred from homology"/>
<dbReference type="OrthoDB" id="193499at2759"/>
<feature type="non-terminal residue" evidence="6">
    <location>
        <position position="1"/>
    </location>
</feature>
<dbReference type="InterPro" id="IPR029000">
    <property type="entry name" value="Cyclophilin-like_dom_sf"/>
</dbReference>
<dbReference type="PANTHER" id="PTHR11071:SF552">
    <property type="entry name" value="PEPTIDYL-PROLYL CIS-TRANS ISOMERASE CYP26-1"/>
    <property type="match status" value="1"/>
</dbReference>